<reference evidence="1" key="1">
    <citation type="submission" date="2023-04" db="EMBL/GenBank/DDBJ databases">
        <title>Aspergillus oryzae NBRC 4228.</title>
        <authorList>
            <person name="Ichikawa N."/>
            <person name="Sato H."/>
            <person name="Tonouchi N."/>
        </authorList>
    </citation>
    <scope>NUCLEOTIDE SEQUENCE</scope>
    <source>
        <strain evidence="1">NBRC 4228</strain>
    </source>
</reference>
<sequence>MTKTTNLHTCPNGVVIRHSPLDIPNHGVLRLLVQLDMIRVDSVDRATTIGTRVLEGGIHVHEGLVDRSGASLVMLKSAS</sequence>
<evidence type="ECO:0000313" key="2">
    <source>
        <dbReference type="Proteomes" id="UP001165205"/>
    </source>
</evidence>
<accession>A0AAN4YGV9</accession>
<proteinExistence type="predicted"/>
<comment type="caution">
    <text evidence="1">The sequence shown here is derived from an EMBL/GenBank/DDBJ whole genome shotgun (WGS) entry which is preliminary data.</text>
</comment>
<gene>
    <name evidence="1" type="ORF">Aory04_000608600</name>
</gene>
<name>A0AAN4YGV9_ASPOZ</name>
<organism evidence="1 2">
    <name type="scientific">Aspergillus oryzae</name>
    <name type="common">Yellow koji mold</name>
    <dbReference type="NCBI Taxonomy" id="5062"/>
    <lineage>
        <taxon>Eukaryota</taxon>
        <taxon>Fungi</taxon>
        <taxon>Dikarya</taxon>
        <taxon>Ascomycota</taxon>
        <taxon>Pezizomycotina</taxon>
        <taxon>Eurotiomycetes</taxon>
        <taxon>Eurotiomycetidae</taxon>
        <taxon>Eurotiales</taxon>
        <taxon>Aspergillaceae</taxon>
        <taxon>Aspergillus</taxon>
        <taxon>Aspergillus subgen. Circumdati</taxon>
    </lineage>
</organism>
<protein>
    <submittedName>
        <fullName evidence="1">Unnamed protein product</fullName>
    </submittedName>
</protein>
<dbReference type="EMBL" id="BSYA01000063">
    <property type="protein sequence ID" value="GMG29914.1"/>
    <property type="molecule type" value="Genomic_DNA"/>
</dbReference>
<dbReference type="Proteomes" id="UP001165205">
    <property type="component" value="Unassembled WGS sequence"/>
</dbReference>
<dbReference type="AlphaFoldDB" id="A0AAN4YGV9"/>
<evidence type="ECO:0000313" key="1">
    <source>
        <dbReference type="EMBL" id="GMG29914.1"/>
    </source>
</evidence>